<evidence type="ECO:0000256" key="2">
    <source>
        <dbReference type="ARBA" id="ARBA00012438"/>
    </source>
</evidence>
<proteinExistence type="predicted"/>
<evidence type="ECO:0000259" key="9">
    <source>
        <dbReference type="SMART" id="SM00387"/>
    </source>
</evidence>
<dbReference type="SMART" id="SM00387">
    <property type="entry name" value="HATPase_c"/>
    <property type="match status" value="1"/>
</dbReference>
<evidence type="ECO:0000256" key="6">
    <source>
        <dbReference type="ARBA" id="ARBA00022777"/>
    </source>
</evidence>
<keyword evidence="8" id="KW-0472">Membrane</keyword>
<dbReference type="Pfam" id="PF02518">
    <property type="entry name" value="HATPase_c"/>
    <property type="match status" value="1"/>
</dbReference>
<feature type="domain" description="Signal transduction histidine kinase HWE region" evidence="10">
    <location>
        <begin position="334"/>
        <end position="412"/>
    </location>
</feature>
<dbReference type="InterPro" id="IPR011495">
    <property type="entry name" value="Sig_transdc_His_kin_sub2_dim/P"/>
</dbReference>
<evidence type="ECO:0000256" key="5">
    <source>
        <dbReference type="ARBA" id="ARBA00022741"/>
    </source>
</evidence>
<dbReference type="Gene3D" id="3.30.450.20">
    <property type="entry name" value="PAS domain"/>
    <property type="match status" value="2"/>
</dbReference>
<keyword evidence="3" id="KW-0597">Phosphoprotein</keyword>
<name>A0ABW4S5U6_9RHOB</name>
<dbReference type="RefSeq" id="WP_390261506.1">
    <property type="nucleotide sequence ID" value="NZ_JBHUGH010000009.1"/>
</dbReference>
<dbReference type="Pfam" id="PF07568">
    <property type="entry name" value="HisKA_2"/>
    <property type="match status" value="1"/>
</dbReference>
<dbReference type="EMBL" id="JBHUGH010000009">
    <property type="protein sequence ID" value="MFD1912748.1"/>
    <property type="molecule type" value="Genomic_DNA"/>
</dbReference>
<feature type="transmembrane region" description="Helical" evidence="8">
    <location>
        <begin position="16"/>
        <end position="38"/>
    </location>
</feature>
<evidence type="ECO:0000256" key="7">
    <source>
        <dbReference type="ARBA" id="ARBA00022840"/>
    </source>
</evidence>
<dbReference type="InterPro" id="IPR003594">
    <property type="entry name" value="HATPase_dom"/>
</dbReference>
<dbReference type="GO" id="GO:0004673">
    <property type="term" value="F:protein histidine kinase activity"/>
    <property type="evidence" value="ECO:0007669"/>
    <property type="project" value="UniProtKB-EC"/>
</dbReference>
<dbReference type="InterPro" id="IPR036890">
    <property type="entry name" value="HATPase_C_sf"/>
</dbReference>
<evidence type="ECO:0000256" key="3">
    <source>
        <dbReference type="ARBA" id="ARBA00022553"/>
    </source>
</evidence>
<comment type="catalytic activity">
    <reaction evidence="1">
        <text>ATP + protein L-histidine = ADP + protein N-phospho-L-histidine.</text>
        <dbReference type="EC" id="2.7.13.3"/>
    </reaction>
</comment>
<organism evidence="11 12">
    <name type="scientific">Halodurantibacterium flavum</name>
    <dbReference type="NCBI Taxonomy" id="1382802"/>
    <lineage>
        <taxon>Bacteria</taxon>
        <taxon>Pseudomonadati</taxon>
        <taxon>Pseudomonadota</taxon>
        <taxon>Alphaproteobacteria</taxon>
        <taxon>Rhodobacterales</taxon>
        <taxon>Paracoccaceae</taxon>
        <taxon>Halodurantibacterium</taxon>
    </lineage>
</organism>
<keyword evidence="12" id="KW-1185">Reference proteome</keyword>
<evidence type="ECO:0000256" key="1">
    <source>
        <dbReference type="ARBA" id="ARBA00000085"/>
    </source>
</evidence>
<feature type="transmembrane region" description="Helical" evidence="8">
    <location>
        <begin position="283"/>
        <end position="301"/>
    </location>
</feature>
<dbReference type="EC" id="2.7.13.3" evidence="2"/>
<protein>
    <recommendedName>
        <fullName evidence="2">histidine kinase</fullName>
        <ecNumber evidence="2">2.7.13.3</ecNumber>
    </recommendedName>
</protein>
<keyword evidence="5" id="KW-0547">Nucleotide-binding</keyword>
<sequence>MDGRPFGPNGPSALSALRYGSILLCLVGALIWGLVTWWEENRDARKEATENVELVRQYTQRLIETQTILHHAAVARALTEGEDFLRSEEFHSFLTEIEASQTVTEGMAVVAFDGNMVASSRSFPVDYRFGPRAYMDAIAAGDELFLDRLLLEPSGQDALVIASPFVTEGMSGVIVSGVAVSAIRDFLSGVTAGVDGQAASLIRRDGKLLVRHIPSVPMMLGEDAPARLAIAQASRGLFDAVAASDGVFRTYAFTQLGNLPVYATFGVPKAQIRARWLTRVTPVWALLATLAFFTSVMVGFARRSLAARFLAEEEAKRRAAAETLADQRAQMMQEINHRVKNNLALVEAMIGTQMRKGGVDGHELRLRIHAISDVHDLLYRTGDAGHVDLGALLEKVARSGAIIPAEAGVGLSIDLEEGIMIDAARATPLALAAVEILTNSIKHAFAGRQGGDIAILLRREGQNGFLEIRDNGNGFSNLPARRSGLQIIEAFSVQIGGRMERVSENGTCYRLWFPLSDPEKAAPPPL</sequence>
<feature type="domain" description="Histidine kinase/HSP90-like ATPase" evidence="9">
    <location>
        <begin position="424"/>
        <end position="517"/>
    </location>
</feature>
<evidence type="ECO:0000259" key="10">
    <source>
        <dbReference type="SMART" id="SM00911"/>
    </source>
</evidence>
<comment type="caution">
    <text evidence="11">The sequence shown here is derived from an EMBL/GenBank/DDBJ whole genome shotgun (WGS) entry which is preliminary data.</text>
</comment>
<evidence type="ECO:0000313" key="11">
    <source>
        <dbReference type="EMBL" id="MFD1912748.1"/>
    </source>
</evidence>
<dbReference type="Gene3D" id="3.30.565.10">
    <property type="entry name" value="Histidine kinase-like ATPase, C-terminal domain"/>
    <property type="match status" value="1"/>
</dbReference>
<evidence type="ECO:0000256" key="8">
    <source>
        <dbReference type="SAM" id="Phobius"/>
    </source>
</evidence>
<dbReference type="SUPFAM" id="SSF55874">
    <property type="entry name" value="ATPase domain of HSP90 chaperone/DNA topoisomerase II/histidine kinase"/>
    <property type="match status" value="1"/>
</dbReference>
<evidence type="ECO:0000313" key="12">
    <source>
        <dbReference type="Proteomes" id="UP001597353"/>
    </source>
</evidence>
<dbReference type="PANTHER" id="PTHR41523:SF8">
    <property type="entry name" value="ETHYLENE RESPONSE SENSOR PROTEIN"/>
    <property type="match status" value="1"/>
</dbReference>
<keyword evidence="8" id="KW-1133">Transmembrane helix</keyword>
<keyword evidence="8" id="KW-0812">Transmembrane</keyword>
<keyword evidence="6 11" id="KW-0418">Kinase</keyword>
<dbReference type="CDD" id="cd12915">
    <property type="entry name" value="PDC2_DGC_like"/>
    <property type="match status" value="1"/>
</dbReference>
<dbReference type="PANTHER" id="PTHR41523">
    <property type="entry name" value="TWO-COMPONENT SYSTEM SENSOR PROTEIN"/>
    <property type="match status" value="1"/>
</dbReference>
<dbReference type="SMART" id="SM00911">
    <property type="entry name" value="HWE_HK"/>
    <property type="match status" value="1"/>
</dbReference>
<dbReference type="InterPro" id="IPR011102">
    <property type="entry name" value="Sig_transdc_His_kinase_HWE"/>
</dbReference>
<gene>
    <name evidence="11" type="ORF">ACFSGJ_11055</name>
</gene>
<evidence type="ECO:0000256" key="4">
    <source>
        <dbReference type="ARBA" id="ARBA00022679"/>
    </source>
</evidence>
<reference evidence="12" key="1">
    <citation type="journal article" date="2019" name="Int. J. Syst. Evol. Microbiol.">
        <title>The Global Catalogue of Microorganisms (GCM) 10K type strain sequencing project: providing services to taxonomists for standard genome sequencing and annotation.</title>
        <authorList>
            <consortium name="The Broad Institute Genomics Platform"/>
            <consortium name="The Broad Institute Genome Sequencing Center for Infectious Disease"/>
            <person name="Wu L."/>
            <person name="Ma J."/>
        </authorList>
    </citation>
    <scope>NUCLEOTIDE SEQUENCE [LARGE SCALE GENOMIC DNA]</scope>
    <source>
        <strain evidence="12">CGMCC 4.7242</strain>
    </source>
</reference>
<accession>A0ABW4S5U6</accession>
<keyword evidence="7" id="KW-0067">ATP-binding</keyword>
<keyword evidence="4 11" id="KW-0808">Transferase</keyword>
<dbReference type="Proteomes" id="UP001597353">
    <property type="component" value="Unassembled WGS sequence"/>
</dbReference>